<dbReference type="InterPro" id="IPR010624">
    <property type="entry name" value="KaiC_dom"/>
</dbReference>
<name>A0ABT2AAU7_9BURK</name>
<reference evidence="2 3" key="1">
    <citation type="submission" date="2022-08" db="EMBL/GenBank/DDBJ databases">
        <title>Reclassification of Massilia species as members of the genera Telluria, Duganella, Pseudoduganella, Mokoshia gen. nov. and Zemynaea gen. nov. using orthogonal and non-orthogonal genome-based approaches.</title>
        <authorList>
            <person name="Bowman J.P."/>
        </authorList>
    </citation>
    <scope>NUCLEOTIDE SEQUENCE [LARGE SCALE GENOMIC DNA]</scope>
    <source>
        <strain evidence="2 3">LMG 28164</strain>
    </source>
</reference>
<dbReference type="InterPro" id="IPR051347">
    <property type="entry name" value="Circadian_clock_KaiC-rel"/>
</dbReference>
<dbReference type="InterPro" id="IPR014774">
    <property type="entry name" value="KaiC-like_dom"/>
</dbReference>
<dbReference type="RefSeq" id="WP_258847101.1">
    <property type="nucleotide sequence ID" value="NZ_JANUGX010000025.1"/>
</dbReference>
<evidence type="ECO:0000259" key="1">
    <source>
        <dbReference type="PROSITE" id="PS51146"/>
    </source>
</evidence>
<dbReference type="PANTHER" id="PTHR42926">
    <property type="match status" value="1"/>
</dbReference>
<dbReference type="InterPro" id="IPR027417">
    <property type="entry name" value="P-loop_NTPase"/>
</dbReference>
<comment type="caution">
    <text evidence="2">The sequence shown here is derived from an EMBL/GenBank/DDBJ whole genome shotgun (WGS) entry which is preliminary data.</text>
</comment>
<evidence type="ECO:0000313" key="2">
    <source>
        <dbReference type="EMBL" id="MCS0591339.1"/>
    </source>
</evidence>
<dbReference type="PROSITE" id="PS51146">
    <property type="entry name" value="KAIC"/>
    <property type="match status" value="2"/>
</dbReference>
<feature type="domain" description="KaiC" evidence="1">
    <location>
        <begin position="7"/>
        <end position="244"/>
    </location>
</feature>
<sequence>MKHAKAVKVPTGIPELDAVLHGGLLQGRIHLIEGRPGTGKTTLGLRFLIEALKMGESCLYLSLSESLDELQEAADNHGWSLDGIDIVEMIPVPGDAGDEQTILLPTEKELSSLIEQIADQVERSAATRIVIDSMVEIRLLAYDSSHYRRQIIALRQRLSRKGVSVLLLDDLTSDGREFELQSAVHGVITLEQIEHAFGAARRRLRVVKLRGGNFQSGWHDYSIRTGEILVFPSLIAQEHHRPRTGFELFSGIESFDALFCGPLTEGSSTMVLGPSGVGKTTVALQYALSAVKSGHHVGYFNFDESETTLRSRLVASMGEDGAQDEAAANREDDDETRRFHLRRVNPSRISPGEFIWNVRRLVEDLDVRLVIIDSINSYLDVIREERSLLRQMHELFSYLSNMNVMAIIVGAHSARLDTSKEPDALSLITDNIISLRYYEHRNVVCKAVCVLKKRQGRHAHDIRVLCLTDDGIRVGGRVKARDEQLGAASLET</sequence>
<dbReference type="Pfam" id="PF06745">
    <property type="entry name" value="ATPase"/>
    <property type="match status" value="2"/>
</dbReference>
<feature type="domain" description="KaiC" evidence="1">
    <location>
        <begin position="246"/>
        <end position="488"/>
    </location>
</feature>
<protein>
    <submittedName>
        <fullName evidence="2">AAA family ATPase</fullName>
    </submittedName>
</protein>
<dbReference type="PRINTS" id="PR01874">
    <property type="entry name" value="DNAREPAIRADA"/>
</dbReference>
<dbReference type="SUPFAM" id="SSF52540">
    <property type="entry name" value="P-loop containing nucleoside triphosphate hydrolases"/>
    <property type="match status" value="2"/>
</dbReference>
<dbReference type="Gene3D" id="3.40.50.300">
    <property type="entry name" value="P-loop containing nucleotide triphosphate hydrolases"/>
    <property type="match status" value="2"/>
</dbReference>
<organism evidence="2 3">
    <name type="scientific">Massilia norwichensis</name>
    <dbReference type="NCBI Taxonomy" id="1442366"/>
    <lineage>
        <taxon>Bacteria</taxon>
        <taxon>Pseudomonadati</taxon>
        <taxon>Pseudomonadota</taxon>
        <taxon>Betaproteobacteria</taxon>
        <taxon>Burkholderiales</taxon>
        <taxon>Oxalobacteraceae</taxon>
        <taxon>Telluria group</taxon>
        <taxon>Massilia</taxon>
    </lineage>
</organism>
<evidence type="ECO:0000313" key="3">
    <source>
        <dbReference type="Proteomes" id="UP001205560"/>
    </source>
</evidence>
<proteinExistence type="predicted"/>
<keyword evidence="3" id="KW-1185">Reference proteome</keyword>
<dbReference type="EMBL" id="JANUGX010000025">
    <property type="protein sequence ID" value="MCS0591339.1"/>
    <property type="molecule type" value="Genomic_DNA"/>
</dbReference>
<dbReference type="InterPro" id="IPR003593">
    <property type="entry name" value="AAA+_ATPase"/>
</dbReference>
<gene>
    <name evidence="2" type="ORF">NX782_19295</name>
</gene>
<dbReference type="SMART" id="SM00382">
    <property type="entry name" value="AAA"/>
    <property type="match status" value="2"/>
</dbReference>
<dbReference type="PANTHER" id="PTHR42926:SF1">
    <property type="entry name" value="CIRCADIAN CLOCK OSCILLATOR PROTEIN KAIC 1"/>
    <property type="match status" value="1"/>
</dbReference>
<accession>A0ABT2AAU7</accession>
<dbReference type="Proteomes" id="UP001205560">
    <property type="component" value="Unassembled WGS sequence"/>
</dbReference>